<evidence type="ECO:0000259" key="8">
    <source>
        <dbReference type="SMART" id="SM00892"/>
    </source>
</evidence>
<keyword evidence="3" id="KW-0378">Hydrolase</keyword>
<organism evidence="9 10">
    <name type="scientific">Chironomus riparius</name>
    <dbReference type="NCBI Taxonomy" id="315576"/>
    <lineage>
        <taxon>Eukaryota</taxon>
        <taxon>Metazoa</taxon>
        <taxon>Ecdysozoa</taxon>
        <taxon>Arthropoda</taxon>
        <taxon>Hexapoda</taxon>
        <taxon>Insecta</taxon>
        <taxon>Pterygota</taxon>
        <taxon>Neoptera</taxon>
        <taxon>Endopterygota</taxon>
        <taxon>Diptera</taxon>
        <taxon>Nematocera</taxon>
        <taxon>Chironomoidea</taxon>
        <taxon>Chironomidae</taxon>
        <taxon>Chironominae</taxon>
        <taxon>Chironomus</taxon>
    </lineage>
</organism>
<dbReference type="PANTHER" id="PTHR13966:SF19">
    <property type="entry name" value="NUCLEASE EXOG, MITOCHONDRIAL"/>
    <property type="match status" value="1"/>
</dbReference>
<feature type="active site" description="Proton acceptor" evidence="4">
    <location>
        <position position="249"/>
    </location>
</feature>
<dbReference type="GO" id="GO:0005743">
    <property type="term" value="C:mitochondrial inner membrane"/>
    <property type="evidence" value="ECO:0007669"/>
    <property type="project" value="TreeGrafter"/>
</dbReference>
<dbReference type="AlphaFoldDB" id="A0A9N9S7A7"/>
<dbReference type="FunFam" id="3.40.570.10:FF:000007">
    <property type="entry name" value="Alkaline nuclease"/>
    <property type="match status" value="1"/>
</dbReference>
<dbReference type="InterPro" id="IPR044925">
    <property type="entry name" value="His-Me_finger_sf"/>
</dbReference>
<evidence type="ECO:0000256" key="5">
    <source>
        <dbReference type="PIRSR" id="PIRSR640255-2"/>
    </source>
</evidence>
<dbReference type="EMBL" id="OU895880">
    <property type="protein sequence ID" value="CAG9810363.1"/>
    <property type="molecule type" value="Genomic_DNA"/>
</dbReference>
<gene>
    <name evidence="9" type="ORF">CHIRRI_LOCUS13177</name>
</gene>
<dbReference type="Proteomes" id="UP001153620">
    <property type="component" value="Chromosome 4"/>
</dbReference>
<evidence type="ECO:0000259" key="7">
    <source>
        <dbReference type="SMART" id="SM00477"/>
    </source>
</evidence>
<dbReference type="GO" id="GO:0046872">
    <property type="term" value="F:metal ion binding"/>
    <property type="evidence" value="ECO:0007669"/>
    <property type="project" value="UniProtKB-KW"/>
</dbReference>
<keyword evidence="10" id="KW-1185">Reference proteome</keyword>
<evidence type="ECO:0000313" key="10">
    <source>
        <dbReference type="Proteomes" id="UP001153620"/>
    </source>
</evidence>
<dbReference type="InterPro" id="IPR040255">
    <property type="entry name" value="Non-specific_endonuclease"/>
</dbReference>
<dbReference type="SUPFAM" id="SSF54060">
    <property type="entry name" value="His-Me finger endonucleases"/>
    <property type="match status" value="1"/>
</dbReference>
<dbReference type="SMART" id="SM00477">
    <property type="entry name" value="NUC"/>
    <property type="match status" value="1"/>
</dbReference>
<dbReference type="SMART" id="SM00892">
    <property type="entry name" value="Endonuclease_NS"/>
    <property type="match status" value="1"/>
</dbReference>
<feature type="domain" description="ENPP1-3/EXOG-like endonuclease/phosphodiesterase" evidence="7">
    <location>
        <begin position="200"/>
        <end position="380"/>
    </location>
</feature>
<dbReference type="GO" id="GO:0005634">
    <property type="term" value="C:nucleus"/>
    <property type="evidence" value="ECO:0007669"/>
    <property type="project" value="TreeGrafter"/>
</dbReference>
<reference evidence="9" key="1">
    <citation type="submission" date="2022-01" db="EMBL/GenBank/DDBJ databases">
        <authorList>
            <person name="King R."/>
        </authorList>
    </citation>
    <scope>NUCLEOTIDE SEQUENCE</scope>
</reference>
<reference evidence="9" key="2">
    <citation type="submission" date="2022-10" db="EMBL/GenBank/DDBJ databases">
        <authorList>
            <consortium name="ENA_rothamsted_submissions"/>
            <consortium name="culmorum"/>
            <person name="King R."/>
        </authorList>
    </citation>
    <scope>NUCLEOTIDE SEQUENCE</scope>
</reference>
<dbReference type="GO" id="GO:0003676">
    <property type="term" value="F:nucleic acid binding"/>
    <property type="evidence" value="ECO:0007669"/>
    <property type="project" value="InterPro"/>
</dbReference>
<evidence type="ECO:0000256" key="6">
    <source>
        <dbReference type="SAM" id="SignalP"/>
    </source>
</evidence>
<dbReference type="GO" id="GO:0004521">
    <property type="term" value="F:RNA endonuclease activity"/>
    <property type="evidence" value="ECO:0007669"/>
    <property type="project" value="TreeGrafter"/>
</dbReference>
<dbReference type="OrthoDB" id="5960141at2759"/>
<evidence type="ECO:0000256" key="3">
    <source>
        <dbReference type="ARBA" id="ARBA00022759"/>
    </source>
</evidence>
<dbReference type="InterPro" id="IPR044929">
    <property type="entry name" value="DNA/RNA_non-sp_Endonuclease_sf"/>
</dbReference>
<proteinExistence type="inferred from homology"/>
<keyword evidence="2" id="KW-0540">Nuclease</keyword>
<evidence type="ECO:0000256" key="1">
    <source>
        <dbReference type="ARBA" id="ARBA00010052"/>
    </source>
</evidence>
<dbReference type="GO" id="GO:0006309">
    <property type="term" value="P:apoptotic DNA fragmentation"/>
    <property type="evidence" value="ECO:0007669"/>
    <property type="project" value="TreeGrafter"/>
</dbReference>
<dbReference type="Pfam" id="PF01223">
    <property type="entry name" value="Endonuclease_NS"/>
    <property type="match status" value="1"/>
</dbReference>
<keyword evidence="6" id="KW-0732">Signal</keyword>
<dbReference type="InterPro" id="IPR020821">
    <property type="entry name" value="ENPP1-3/EXOG-like_nuc-like"/>
</dbReference>
<keyword evidence="5" id="KW-0479">Metal-binding</keyword>
<dbReference type="GO" id="GO:0000014">
    <property type="term" value="F:single-stranded DNA endodeoxyribonuclease activity"/>
    <property type="evidence" value="ECO:0007669"/>
    <property type="project" value="TreeGrafter"/>
</dbReference>
<sequence length="423" mass="47697">MFLQTVSIFLAILALASSHVINSDEQLPIFEASDSTNITEANIACTIDIHTQTGTPQPVYIRPGTSQFFHPSNRNGQIQMTANQAIEMWCSGTWASPSGAPNLITATCVSGQTFRYNNANFNFNNFRCSGWPAWTARRSTARCFNNAILVDFGFQVATRWLQIYRVCHDLVLETNWFAHYTFTPVSDANQRNVERPSWTQAGFYTSLNVNGLYTRLTQRSTVATILGDQTSANRFIENDPSDVFMARGHIAAMTDFILATEQHATFHFLNAAPQWQTFNGGNWVSVEISSRRLAADRGINLDIYTGTWGNGQLWNTAGSRRSIFLDWPAQRIQMPRIYYKVLIHQASLSGVVLIGVNNPHLTLNDIQTRGYIICPDVSSQISYVTWSRTNLVRGFSYACEVHEFTRIVPHIPAINNIRYRLLT</sequence>
<dbReference type="InterPro" id="IPR001604">
    <property type="entry name" value="Endo_G_ENPP1-like_dom"/>
</dbReference>
<feature type="domain" description="DNA/RNA non-specific endonuclease/pyrophosphatase/phosphodiesterase" evidence="8">
    <location>
        <begin position="160"/>
        <end position="404"/>
    </location>
</feature>
<protein>
    <recommendedName>
        <fullName evidence="11">DNA/RNA non-specific endonuclease domain-containing protein</fullName>
    </recommendedName>
</protein>
<evidence type="ECO:0000256" key="4">
    <source>
        <dbReference type="PIRSR" id="PIRSR640255-1"/>
    </source>
</evidence>
<comment type="similarity">
    <text evidence="1">Belongs to the DNA/RNA non-specific endonuclease family.</text>
</comment>
<evidence type="ECO:0000313" key="9">
    <source>
        <dbReference type="EMBL" id="CAG9810363.1"/>
    </source>
</evidence>
<evidence type="ECO:0000256" key="2">
    <source>
        <dbReference type="ARBA" id="ARBA00022722"/>
    </source>
</evidence>
<dbReference type="Gene3D" id="3.40.570.10">
    <property type="entry name" value="Extracellular Endonuclease, subunit A"/>
    <property type="match status" value="1"/>
</dbReference>
<accession>A0A9N9S7A7</accession>
<evidence type="ECO:0008006" key="11">
    <source>
        <dbReference type="Google" id="ProtNLM"/>
    </source>
</evidence>
<name>A0A9N9S7A7_9DIPT</name>
<keyword evidence="3" id="KW-0255">Endonuclease</keyword>
<feature type="binding site" evidence="5">
    <location>
        <position position="279"/>
    </location>
    <ligand>
        <name>Mg(2+)</name>
        <dbReference type="ChEBI" id="CHEBI:18420"/>
        <note>catalytic</note>
    </ligand>
</feature>
<feature type="chain" id="PRO_5040373244" description="DNA/RNA non-specific endonuclease domain-containing protein" evidence="6">
    <location>
        <begin position="19"/>
        <end position="423"/>
    </location>
</feature>
<feature type="signal peptide" evidence="6">
    <location>
        <begin position="1"/>
        <end position="18"/>
    </location>
</feature>
<dbReference type="PANTHER" id="PTHR13966">
    <property type="entry name" value="ENDONUCLEASE RELATED"/>
    <property type="match status" value="1"/>
</dbReference>